<proteinExistence type="predicted"/>
<evidence type="ECO:0000259" key="1">
    <source>
        <dbReference type="SMART" id="SM00460"/>
    </source>
</evidence>
<accession>A0A6B3W2U0</accession>
<evidence type="ECO:0000313" key="3">
    <source>
        <dbReference type="EMBL" id="NEY82273.1"/>
    </source>
</evidence>
<dbReference type="GO" id="GO:0005737">
    <property type="term" value="C:cytoplasm"/>
    <property type="evidence" value="ECO:0007669"/>
    <property type="project" value="TreeGrafter"/>
</dbReference>
<dbReference type="Pfam" id="PF01841">
    <property type="entry name" value="Transglut_core"/>
    <property type="match status" value="1"/>
</dbReference>
<evidence type="ECO:0000313" key="2">
    <source>
        <dbReference type="EMBL" id="MBA4538017.1"/>
    </source>
</evidence>
<protein>
    <submittedName>
        <fullName evidence="3">Transglutaminase domain-containing protein</fullName>
    </submittedName>
</protein>
<keyword evidence="4" id="KW-1185">Reference proteome</keyword>
<dbReference type="InterPro" id="IPR038765">
    <property type="entry name" value="Papain-like_cys_pep_sf"/>
</dbReference>
<organism evidence="3 4">
    <name type="scientific">Bacillus aquiflavi</name>
    <dbReference type="NCBI Taxonomy" id="2672567"/>
    <lineage>
        <taxon>Bacteria</taxon>
        <taxon>Bacillati</taxon>
        <taxon>Bacillota</taxon>
        <taxon>Bacilli</taxon>
        <taxon>Bacillales</taxon>
        <taxon>Bacillaceae</taxon>
        <taxon>Bacillus</taxon>
    </lineage>
</organism>
<dbReference type="PANTHER" id="PTHR46333">
    <property type="entry name" value="CYTOKINESIS PROTEIN 3"/>
    <property type="match status" value="1"/>
</dbReference>
<dbReference type="InterPro" id="IPR052557">
    <property type="entry name" value="CAP/Cytokinesis_protein"/>
</dbReference>
<dbReference type="AlphaFoldDB" id="A0A6B3W2U0"/>
<name>A0A6B3W2U0_9BACI</name>
<dbReference type="EMBL" id="JACEIO010000032">
    <property type="protein sequence ID" value="MBA4538017.1"/>
    <property type="molecule type" value="Genomic_DNA"/>
</dbReference>
<dbReference type="InterPro" id="IPR002931">
    <property type="entry name" value="Transglutaminase-like"/>
</dbReference>
<dbReference type="Gene3D" id="3.10.620.30">
    <property type="match status" value="1"/>
</dbReference>
<sequence>MEVKMKLIKIIIVALLSFTIIFTTACSKNENAATTEKQEKKEQDKYEKLVKEKNDELELEPLEFTSYREEIKATITNPEYKLFAVNHELEISGHVDKYHELKGNYAWIKVNALDEINQNEIHHYYIPINDGDFKEKIHFYHGDGQYSIQVMLPATDKENYFYELTSFEVINVNPKEKRDLTYSPIAQEAGLILDNIKDGFNTGDKLFSLNGKIKNTNIDEIMIEVKKETDQWQHVIPVKDGAFSHEIPLFFGKGVHEVSVLLPDKEKKNNYQYGTTLLVDNESSEKFEPIEYHVNYKERGITLESPIFSGEKTETTYQIKGQIDPDAPYAKETTHLYIKSKKGDDEALDIIPIKDYTFDDSFFLRFGPGTYEVTINVPELTIKDDSYFHFSSIAVFSIENTVTEDNRDLLPSRGIQSDAPSIISLANEITKDKQTDREKALAIYEYTAKNVSYDVSKFKNKEFSWDDSALKTLETKTGVCQDYAYLAVALLRASNMEARYVTGEAGDGPLKEDHAWVEVLVDGNWLTMDPTWGAGYVDNDTFVAKYTEEYFDPDKSKFNETHVRNKEEY</sequence>
<dbReference type="SUPFAM" id="SSF54001">
    <property type="entry name" value="Cysteine proteinases"/>
    <property type="match status" value="1"/>
</dbReference>
<dbReference type="EMBL" id="JAAIWN010000030">
    <property type="protein sequence ID" value="NEY82273.1"/>
    <property type="molecule type" value="Genomic_DNA"/>
</dbReference>
<comment type="caution">
    <text evidence="3">The sequence shown here is derived from an EMBL/GenBank/DDBJ whole genome shotgun (WGS) entry which is preliminary data.</text>
</comment>
<evidence type="ECO:0000313" key="5">
    <source>
        <dbReference type="Proteomes" id="UP000570010"/>
    </source>
</evidence>
<evidence type="ECO:0000313" key="4">
    <source>
        <dbReference type="Proteomes" id="UP000472971"/>
    </source>
</evidence>
<dbReference type="PROSITE" id="PS51257">
    <property type="entry name" value="PROKAR_LIPOPROTEIN"/>
    <property type="match status" value="1"/>
</dbReference>
<reference evidence="2 5" key="2">
    <citation type="submission" date="2020-07" db="EMBL/GenBank/DDBJ databases">
        <authorList>
            <person name="Feng H."/>
        </authorList>
    </citation>
    <scope>NUCLEOTIDE SEQUENCE [LARGE SCALE GENOMIC DNA]</scope>
    <source>
        <strain evidence="5">s-12</strain>
        <strain evidence="2">S-12</strain>
    </source>
</reference>
<reference evidence="3 4" key="1">
    <citation type="submission" date="2020-02" db="EMBL/GenBank/DDBJ databases">
        <title>Bacillus aquiflavi sp. nov., isolated from yellow water of strong flavor Chinese baijiu in Yibin region of China.</title>
        <authorList>
            <person name="Xie J."/>
        </authorList>
    </citation>
    <scope>NUCLEOTIDE SEQUENCE [LARGE SCALE GENOMIC DNA]</scope>
    <source>
        <strain evidence="3 4">3H-10</strain>
    </source>
</reference>
<dbReference type="Proteomes" id="UP000570010">
    <property type="component" value="Unassembled WGS sequence"/>
</dbReference>
<dbReference type="Proteomes" id="UP000472971">
    <property type="component" value="Unassembled WGS sequence"/>
</dbReference>
<gene>
    <name evidence="3" type="ORF">G4D64_12340</name>
    <name evidence="2" type="ORF">H1Z61_12950</name>
</gene>
<dbReference type="PANTHER" id="PTHR46333:SF2">
    <property type="entry name" value="CYTOKINESIS PROTEIN 3"/>
    <property type="match status" value="1"/>
</dbReference>
<dbReference type="SMART" id="SM00460">
    <property type="entry name" value="TGc"/>
    <property type="match status" value="1"/>
</dbReference>
<feature type="domain" description="Transglutaminase-like" evidence="1">
    <location>
        <begin position="472"/>
        <end position="532"/>
    </location>
</feature>